<dbReference type="RefSeq" id="WP_371842615.1">
    <property type="nucleotide sequence ID" value="NZ_CP048813.1"/>
</dbReference>
<reference evidence="2 3" key="1">
    <citation type="submission" date="2016-10" db="EMBL/GenBank/DDBJ databases">
        <authorList>
            <person name="de Groot N.N."/>
        </authorList>
    </citation>
    <scope>NUCLEOTIDE SEQUENCE [LARGE SCALE GENOMIC DNA]</scope>
    <source>
        <strain evidence="2 3">DSM 44892</strain>
    </source>
</reference>
<dbReference type="AlphaFoldDB" id="A0A1G8N010"/>
<name>A0A1G8N010_9NOCA</name>
<evidence type="ECO:0008006" key="4">
    <source>
        <dbReference type="Google" id="ProtNLM"/>
    </source>
</evidence>
<dbReference type="Pfam" id="PF11303">
    <property type="entry name" value="DUF3105"/>
    <property type="match status" value="1"/>
</dbReference>
<organism evidence="2 3">
    <name type="scientific">Rhodococcus triatomae</name>
    <dbReference type="NCBI Taxonomy" id="300028"/>
    <lineage>
        <taxon>Bacteria</taxon>
        <taxon>Bacillati</taxon>
        <taxon>Actinomycetota</taxon>
        <taxon>Actinomycetes</taxon>
        <taxon>Mycobacteriales</taxon>
        <taxon>Nocardiaceae</taxon>
        <taxon>Rhodococcus</taxon>
    </lineage>
</organism>
<protein>
    <recommendedName>
        <fullName evidence="4">DUF3105 domain-containing protein</fullName>
    </recommendedName>
</protein>
<feature type="compositionally biased region" description="Pro residues" evidence="1">
    <location>
        <begin position="200"/>
        <end position="213"/>
    </location>
</feature>
<keyword evidence="3" id="KW-1185">Reference proteome</keyword>
<proteinExistence type="predicted"/>
<evidence type="ECO:0000313" key="3">
    <source>
        <dbReference type="Proteomes" id="UP000183263"/>
    </source>
</evidence>
<dbReference type="InterPro" id="IPR021454">
    <property type="entry name" value="DUF3105"/>
</dbReference>
<evidence type="ECO:0000256" key="1">
    <source>
        <dbReference type="SAM" id="MobiDB-lite"/>
    </source>
</evidence>
<evidence type="ECO:0000313" key="2">
    <source>
        <dbReference type="EMBL" id="SDI73483.1"/>
    </source>
</evidence>
<feature type="region of interest" description="Disordered" evidence="1">
    <location>
        <begin position="177"/>
        <end position="221"/>
    </location>
</feature>
<dbReference type="Proteomes" id="UP000183263">
    <property type="component" value="Unassembled WGS sequence"/>
</dbReference>
<accession>A0A1G8N010</accession>
<sequence length="221" mass="23418">MTAKAVPDVTGGGKLLALVALVGVCTFGAACASAIPGRPGAESDDPASIEGITIVDYPLAEHVTADQRVNYRFSPPIGGRHDSVWAQCTGTVYDVPIRSENAVHSLEHGAVWITYDPERLSGSALADLAARVDGSSYLLLSPYPGLEAPLSLQSWGHQLFVDDPEDERVGRFVRTLRQNPDTHPEPGATCSTIPGAFDPQNPPPFVATPPDPTSPDTLPER</sequence>
<dbReference type="EMBL" id="FNDN01000010">
    <property type="protein sequence ID" value="SDI73483.1"/>
    <property type="molecule type" value="Genomic_DNA"/>
</dbReference>
<dbReference type="PROSITE" id="PS51257">
    <property type="entry name" value="PROKAR_LIPOPROTEIN"/>
    <property type="match status" value="1"/>
</dbReference>
<gene>
    <name evidence="2" type="ORF">SAMN05444695_110135</name>
</gene>